<dbReference type="RefSeq" id="WP_248252691.1">
    <property type="nucleotide sequence ID" value="NZ_JAIWJX010000002.1"/>
</dbReference>
<dbReference type="InterPro" id="IPR020046">
    <property type="entry name" value="5-3_exonucl_a-hlix_arch_N"/>
</dbReference>
<proteinExistence type="predicted"/>
<dbReference type="InterPro" id="IPR036279">
    <property type="entry name" value="5-3_exonuclease_C_sf"/>
</dbReference>
<dbReference type="GO" id="GO:0008409">
    <property type="term" value="F:5'-3' exonuclease activity"/>
    <property type="evidence" value="ECO:0007669"/>
    <property type="project" value="InterPro"/>
</dbReference>
<organism evidence="7 8">
    <name type="scientific">Fictibacillus marinisediminis</name>
    <dbReference type="NCBI Taxonomy" id="2878389"/>
    <lineage>
        <taxon>Bacteria</taxon>
        <taxon>Bacillati</taxon>
        <taxon>Bacillota</taxon>
        <taxon>Bacilli</taxon>
        <taxon>Bacillales</taxon>
        <taxon>Fictibacillaceae</taxon>
        <taxon>Fictibacillus</taxon>
    </lineage>
</organism>
<dbReference type="PANTHER" id="PTHR42646">
    <property type="entry name" value="FLAP ENDONUCLEASE XNI"/>
    <property type="match status" value="1"/>
</dbReference>
<dbReference type="InterPro" id="IPR038969">
    <property type="entry name" value="FEN"/>
</dbReference>
<evidence type="ECO:0000259" key="6">
    <source>
        <dbReference type="SMART" id="SM00475"/>
    </source>
</evidence>
<dbReference type="InterPro" id="IPR029060">
    <property type="entry name" value="PIN-like_dom_sf"/>
</dbReference>
<dbReference type="CDD" id="cd09859">
    <property type="entry name" value="PIN_53EXO"/>
    <property type="match status" value="1"/>
</dbReference>
<dbReference type="FunFam" id="1.10.150.20:FF:000003">
    <property type="entry name" value="DNA polymerase I"/>
    <property type="match status" value="1"/>
</dbReference>
<keyword evidence="2" id="KW-0378">Hydrolase</keyword>
<comment type="caution">
    <text evidence="7">The sequence shown here is derived from an EMBL/GenBank/DDBJ whole genome shotgun (WGS) entry which is preliminary data.</text>
</comment>
<evidence type="ECO:0000313" key="8">
    <source>
        <dbReference type="Proteomes" id="UP001139011"/>
    </source>
</evidence>
<dbReference type="GO" id="GO:0017108">
    <property type="term" value="F:5'-flap endonuclease activity"/>
    <property type="evidence" value="ECO:0007669"/>
    <property type="project" value="InterPro"/>
</dbReference>
<dbReference type="SMART" id="SM00475">
    <property type="entry name" value="53EXOc"/>
    <property type="match status" value="1"/>
</dbReference>
<protein>
    <recommendedName>
        <fullName evidence="5">5'-3' exonuclease</fullName>
    </recommendedName>
</protein>
<keyword evidence="7" id="KW-0269">Exonuclease</keyword>
<dbReference type="InterPro" id="IPR002421">
    <property type="entry name" value="5-3_exonuclease"/>
</dbReference>
<evidence type="ECO:0000256" key="1">
    <source>
        <dbReference type="ARBA" id="ARBA00022722"/>
    </source>
</evidence>
<dbReference type="SUPFAM" id="SSF47807">
    <property type="entry name" value="5' to 3' exonuclease, C-terminal subdomain"/>
    <property type="match status" value="1"/>
</dbReference>
<dbReference type="InterPro" id="IPR020045">
    <property type="entry name" value="DNA_polI_H3TH"/>
</dbReference>
<dbReference type="SMART" id="SM00279">
    <property type="entry name" value="HhH2"/>
    <property type="match status" value="1"/>
</dbReference>
<dbReference type="PANTHER" id="PTHR42646:SF2">
    <property type="entry name" value="5'-3' EXONUCLEASE FAMILY PROTEIN"/>
    <property type="match status" value="1"/>
</dbReference>
<comment type="function">
    <text evidence="4">5'-3' exonuclease acting preferentially on double-stranded DNA.</text>
</comment>
<evidence type="ECO:0000256" key="2">
    <source>
        <dbReference type="ARBA" id="ARBA00022801"/>
    </source>
</evidence>
<keyword evidence="3" id="KW-0238">DNA-binding</keyword>
<dbReference type="InterPro" id="IPR008918">
    <property type="entry name" value="HhH2"/>
</dbReference>
<reference evidence="7" key="1">
    <citation type="submission" date="2021-09" db="EMBL/GenBank/DDBJ databases">
        <title>Genome analysis of Fictibacillus sp. KIGAM418 isolated from marine sediment.</title>
        <authorList>
            <person name="Seo M.-J."/>
            <person name="Cho E.-S."/>
            <person name="Hwang C.Y."/>
        </authorList>
    </citation>
    <scope>NUCLEOTIDE SEQUENCE</scope>
    <source>
        <strain evidence="7">KIGAM418</strain>
    </source>
</reference>
<dbReference type="Pfam" id="PF01367">
    <property type="entry name" value="5_3_exonuc"/>
    <property type="match status" value="1"/>
</dbReference>
<keyword evidence="8" id="KW-1185">Reference proteome</keyword>
<name>A0A9X1XAV6_9BACL</name>
<dbReference type="Gene3D" id="1.10.150.20">
    <property type="entry name" value="5' to 3' exonuclease, C-terminal subdomain"/>
    <property type="match status" value="1"/>
</dbReference>
<gene>
    <name evidence="7" type="ORF">LCY76_11210</name>
</gene>
<feature type="domain" description="5'-3' exonuclease" evidence="6">
    <location>
        <begin position="5"/>
        <end position="277"/>
    </location>
</feature>
<dbReference type="GO" id="GO:0003677">
    <property type="term" value="F:DNA binding"/>
    <property type="evidence" value="ECO:0007669"/>
    <property type="project" value="UniProtKB-KW"/>
</dbReference>
<dbReference type="Proteomes" id="UP001139011">
    <property type="component" value="Unassembled WGS sequence"/>
</dbReference>
<sequence length="297" mass="34228">MVDEKHEKLLLIDGFNLLSRCYFATAYGKELHQLQRNSKGLFINGLRAKIQKLLQLVRIHTPTHLAIAWDVKRNETLRKQKYQDYKGTRNELPEPLIQQYETAVSLFNSLGIPQFTVPKYEADDIIGTFVQKWRDEREGECIIYSNDRDLLQLLCGKTSQLIAAKKGETKYTLTHFQSDYGIEPSQWVDVKALLGDKSDNIPGVAGVGEKAALPLIQQYGNVEGIYHKVDELDEKYKRYFKKLQLGREMAFLSKDLCKIYTDVPDILELDFDQIQIKVDKSKLLDELTELEINVRVG</sequence>
<dbReference type="AlphaFoldDB" id="A0A9X1XAV6"/>
<accession>A0A9X1XAV6</accession>
<dbReference type="GO" id="GO:0033567">
    <property type="term" value="P:DNA replication, Okazaki fragment processing"/>
    <property type="evidence" value="ECO:0007669"/>
    <property type="project" value="InterPro"/>
</dbReference>
<evidence type="ECO:0000256" key="5">
    <source>
        <dbReference type="ARBA" id="ARBA00050026"/>
    </source>
</evidence>
<dbReference type="CDD" id="cd09898">
    <property type="entry name" value="H3TH_53EXO"/>
    <property type="match status" value="1"/>
</dbReference>
<keyword evidence="1" id="KW-0540">Nuclease</keyword>
<evidence type="ECO:0000256" key="4">
    <source>
        <dbReference type="ARBA" id="ARBA00049957"/>
    </source>
</evidence>
<evidence type="ECO:0000313" key="7">
    <source>
        <dbReference type="EMBL" id="MCK6257163.1"/>
    </source>
</evidence>
<dbReference type="EMBL" id="JAIWJX010000002">
    <property type="protein sequence ID" value="MCK6257163.1"/>
    <property type="molecule type" value="Genomic_DNA"/>
</dbReference>
<dbReference type="SUPFAM" id="SSF88723">
    <property type="entry name" value="PIN domain-like"/>
    <property type="match status" value="1"/>
</dbReference>
<evidence type="ECO:0000256" key="3">
    <source>
        <dbReference type="ARBA" id="ARBA00023125"/>
    </source>
</evidence>
<dbReference type="Pfam" id="PF02739">
    <property type="entry name" value="5_3_exonuc_N"/>
    <property type="match status" value="1"/>
</dbReference>
<dbReference type="Gene3D" id="3.40.50.1010">
    <property type="entry name" value="5'-nuclease"/>
    <property type="match status" value="1"/>
</dbReference>